<proteinExistence type="predicted"/>
<dbReference type="AlphaFoldDB" id="A0A939IL82"/>
<dbReference type="RefSeq" id="WP_206572051.1">
    <property type="nucleotide sequence ID" value="NZ_JAFKCV010000001.1"/>
</dbReference>
<dbReference type="Proteomes" id="UP000664654">
    <property type="component" value="Unassembled WGS sequence"/>
</dbReference>
<evidence type="ECO:0000259" key="1">
    <source>
        <dbReference type="Pfam" id="PF07812"/>
    </source>
</evidence>
<dbReference type="InterPro" id="IPR012924">
    <property type="entry name" value="TfuA_core"/>
</dbReference>
<accession>A0A939IL82</accession>
<dbReference type="SUPFAM" id="SSF109998">
    <property type="entry name" value="Triger factor/SurA peptide-binding domain-like"/>
    <property type="match status" value="1"/>
</dbReference>
<keyword evidence="3" id="KW-1185">Reference proteome</keyword>
<dbReference type="InterPro" id="IPR027304">
    <property type="entry name" value="Trigger_fact/SurA_dom_sf"/>
</dbReference>
<organism evidence="2 3">
    <name type="scientific">Bowmanella dokdonensis</name>
    <dbReference type="NCBI Taxonomy" id="751969"/>
    <lineage>
        <taxon>Bacteria</taxon>
        <taxon>Pseudomonadati</taxon>
        <taxon>Pseudomonadota</taxon>
        <taxon>Gammaproteobacteria</taxon>
        <taxon>Alteromonadales</taxon>
        <taxon>Alteromonadaceae</taxon>
        <taxon>Bowmanella</taxon>
    </lineage>
</organism>
<dbReference type="Pfam" id="PF07812">
    <property type="entry name" value="TfuA"/>
    <property type="match status" value="1"/>
</dbReference>
<protein>
    <recommendedName>
        <fullName evidence="1">TfuA-like core domain-containing protein</fullName>
    </recommendedName>
</protein>
<dbReference type="EMBL" id="JAFKCV010000001">
    <property type="protein sequence ID" value="MBN7823948.1"/>
    <property type="molecule type" value="Genomic_DNA"/>
</dbReference>
<gene>
    <name evidence="2" type="ORF">J0A66_01805</name>
</gene>
<feature type="domain" description="TfuA-like core" evidence="1">
    <location>
        <begin position="51"/>
        <end position="170"/>
    </location>
</feature>
<evidence type="ECO:0000313" key="2">
    <source>
        <dbReference type="EMBL" id="MBN7823948.1"/>
    </source>
</evidence>
<evidence type="ECO:0000313" key="3">
    <source>
        <dbReference type="Proteomes" id="UP000664654"/>
    </source>
</evidence>
<sequence length="456" mass="51037">MTIFAFIGPTLSVQDARQVLDAEYLPPVAMGDLYHLVETRARPGDQIAIIDGVFEQVPAVWHKEILHALSQGMQVYGASSMGALRAAELHPFGMQGVGRIFEAYRDGIFTDDDEVTVSHATAENGFKALSHSMASLRFGIEELAENGYLQACEASALITILKDKYYPRRSWSEVYQQARMLGVGESGLLEIQRYAKEYDAKRDDALALLSRLASDTADQVSVEADFSLQQTSFWAALCQSQAAKIAAQRVSGDGPSSAMAEISQLARAFASDREQLIERAMLMSLVDEFMHAFVPSAEEIKDAQIRLQQQHQITNADGLKQYLASQSMTREQWREMLVMEAKLAQLRSQLLSKLDPFINLEMRRTGTFAQLQQQAYERAELIRSLGVTKLTLEDAQVTPDTLQNWYESRFGSMGGSPNKYGQRLGFDSLRDFIDELLSMYLYEHHQNSLTTSLAVQ</sequence>
<comment type="caution">
    <text evidence="2">The sequence shown here is derived from an EMBL/GenBank/DDBJ whole genome shotgun (WGS) entry which is preliminary data.</text>
</comment>
<reference evidence="2" key="1">
    <citation type="submission" date="2021-03" db="EMBL/GenBank/DDBJ databases">
        <title>novel species isolated from a fishpond in China.</title>
        <authorList>
            <person name="Lu H."/>
            <person name="Cai Z."/>
        </authorList>
    </citation>
    <scope>NUCLEOTIDE SEQUENCE</scope>
    <source>
        <strain evidence="2">JCM 30855</strain>
    </source>
</reference>
<name>A0A939IL82_9ALTE</name>